<feature type="compositionally biased region" description="Low complexity" evidence="5">
    <location>
        <begin position="312"/>
        <end position="332"/>
    </location>
</feature>
<dbReference type="SMART" id="SM00220">
    <property type="entry name" value="S_TKc"/>
    <property type="match status" value="1"/>
</dbReference>
<keyword evidence="3 8" id="KW-0418">Kinase</keyword>
<dbReference type="CDD" id="cd14014">
    <property type="entry name" value="STKc_PknB_like"/>
    <property type="match status" value="1"/>
</dbReference>
<dbReference type="InterPro" id="IPR000719">
    <property type="entry name" value="Prot_kinase_dom"/>
</dbReference>
<dbReference type="PANTHER" id="PTHR43289">
    <property type="entry name" value="MITOGEN-ACTIVATED PROTEIN KINASE KINASE KINASE 20-RELATED"/>
    <property type="match status" value="1"/>
</dbReference>
<keyword evidence="1" id="KW-0808">Transferase</keyword>
<feature type="domain" description="Protein kinase" evidence="7">
    <location>
        <begin position="6"/>
        <end position="256"/>
    </location>
</feature>
<evidence type="ECO:0000256" key="2">
    <source>
        <dbReference type="ARBA" id="ARBA00022741"/>
    </source>
</evidence>
<evidence type="ECO:0000256" key="6">
    <source>
        <dbReference type="SAM" id="Phobius"/>
    </source>
</evidence>
<dbReference type="PROSITE" id="PS00108">
    <property type="entry name" value="PROTEIN_KINASE_ST"/>
    <property type="match status" value="1"/>
</dbReference>
<sequence>MIAGRYVLDREIGRGGMGVVWLAHDQVLGRDVAIKRIAQGAATDASTERAQREARLAATLNHPHVVSVLDLVVDGDEQWLVMEYVEGVTLTELVRRHGPLAPDDAALVFSRVADALAAAHASGIVHRDVKPSNILVGADGLVKLSDFGIARSTGDESLTQTGMLIGSPAYLAPEVATGSSASAASDVWSLGASLYLALTGTPAYESEGNVLATLHRIVNEPPPRPDDAGWLGPLLEGTMTTDPRGRWQMSQVREFLASGPAGASPDGTQELPPAVLAASRQGHRRFLPLTALLAAVLAVALVAALGWALLDNGSDGDPTSSSTGTRSSSPESSPEPPTDVATKAGIEDFVRTYLDTATTDQQASWDMLTPAFQEASGGFGRYQKGWRGRPVAEVNNIVADPENLTVTYDVTYRDAQGRRLFDDRPTLQLELQDGQYLIAGEV</sequence>
<keyword evidence="6" id="KW-0812">Transmembrane</keyword>
<dbReference type="PROSITE" id="PS00107">
    <property type="entry name" value="PROTEIN_KINASE_ATP"/>
    <property type="match status" value="1"/>
</dbReference>
<dbReference type="Gene3D" id="3.30.200.20">
    <property type="entry name" value="Phosphorylase Kinase, domain 1"/>
    <property type="match status" value="1"/>
</dbReference>
<dbReference type="InterPro" id="IPR008271">
    <property type="entry name" value="Ser/Thr_kinase_AS"/>
</dbReference>
<dbReference type="EMBL" id="CZKA01000067">
    <property type="protein sequence ID" value="CUR60200.1"/>
    <property type="molecule type" value="Genomic_DNA"/>
</dbReference>
<keyword evidence="6" id="KW-0472">Membrane</keyword>
<feature type="transmembrane region" description="Helical" evidence="6">
    <location>
        <begin position="286"/>
        <end position="310"/>
    </location>
</feature>
<dbReference type="AlphaFoldDB" id="A0A2P2CE03"/>
<evidence type="ECO:0000259" key="7">
    <source>
        <dbReference type="PROSITE" id="PS50011"/>
    </source>
</evidence>
<dbReference type="SUPFAM" id="SSF56112">
    <property type="entry name" value="Protein kinase-like (PK-like)"/>
    <property type="match status" value="1"/>
</dbReference>
<dbReference type="InterPro" id="IPR017441">
    <property type="entry name" value="Protein_kinase_ATP_BS"/>
</dbReference>
<dbReference type="Gene3D" id="1.10.510.10">
    <property type="entry name" value="Transferase(Phosphotransferase) domain 1"/>
    <property type="match status" value="1"/>
</dbReference>
<name>A0A2P2CE03_9ZZZZ</name>
<dbReference type="PROSITE" id="PS50011">
    <property type="entry name" value="PROTEIN_KINASE_DOM"/>
    <property type="match status" value="1"/>
</dbReference>
<keyword evidence="6" id="KW-1133">Transmembrane helix</keyword>
<dbReference type="Pfam" id="PF00069">
    <property type="entry name" value="Pkinase"/>
    <property type="match status" value="1"/>
</dbReference>
<evidence type="ECO:0000256" key="5">
    <source>
        <dbReference type="SAM" id="MobiDB-lite"/>
    </source>
</evidence>
<evidence type="ECO:0000313" key="8">
    <source>
        <dbReference type="EMBL" id="CUR60200.1"/>
    </source>
</evidence>
<dbReference type="GO" id="GO:0005524">
    <property type="term" value="F:ATP binding"/>
    <property type="evidence" value="ECO:0007669"/>
    <property type="project" value="UniProtKB-KW"/>
</dbReference>
<gene>
    <name evidence="8" type="ORF">NOCA270129</name>
</gene>
<evidence type="ECO:0000256" key="1">
    <source>
        <dbReference type="ARBA" id="ARBA00022679"/>
    </source>
</evidence>
<accession>A0A2P2CE03</accession>
<evidence type="ECO:0000256" key="4">
    <source>
        <dbReference type="ARBA" id="ARBA00022840"/>
    </source>
</evidence>
<dbReference type="GO" id="GO:0004674">
    <property type="term" value="F:protein serine/threonine kinase activity"/>
    <property type="evidence" value="ECO:0007669"/>
    <property type="project" value="TreeGrafter"/>
</dbReference>
<evidence type="ECO:0000256" key="3">
    <source>
        <dbReference type="ARBA" id="ARBA00022777"/>
    </source>
</evidence>
<organism evidence="8">
    <name type="scientific">metagenome</name>
    <dbReference type="NCBI Taxonomy" id="256318"/>
    <lineage>
        <taxon>unclassified sequences</taxon>
        <taxon>metagenomes</taxon>
    </lineage>
</organism>
<proteinExistence type="predicted"/>
<feature type="region of interest" description="Disordered" evidence="5">
    <location>
        <begin position="312"/>
        <end position="341"/>
    </location>
</feature>
<dbReference type="InterPro" id="IPR011009">
    <property type="entry name" value="Kinase-like_dom_sf"/>
</dbReference>
<dbReference type="PANTHER" id="PTHR43289:SF6">
    <property type="entry name" value="SERINE_THREONINE-PROTEIN KINASE NEKL-3"/>
    <property type="match status" value="1"/>
</dbReference>
<keyword evidence="2" id="KW-0547">Nucleotide-binding</keyword>
<reference evidence="8" key="1">
    <citation type="submission" date="2015-08" db="EMBL/GenBank/DDBJ databases">
        <authorList>
            <person name="Babu N.S."/>
            <person name="Beckwith C.J."/>
            <person name="Beseler K.G."/>
            <person name="Brison A."/>
            <person name="Carone J.V."/>
            <person name="Caskin T.P."/>
            <person name="Diamond M."/>
            <person name="Durham M.E."/>
            <person name="Foxe J.M."/>
            <person name="Go M."/>
            <person name="Henderson B.A."/>
            <person name="Jones I.B."/>
            <person name="McGettigan J.A."/>
            <person name="Micheletti S.J."/>
            <person name="Nasrallah M.E."/>
            <person name="Ortiz D."/>
            <person name="Piller C.R."/>
            <person name="Privatt S.R."/>
            <person name="Schneider S.L."/>
            <person name="Sharp S."/>
            <person name="Smith T.C."/>
            <person name="Stanton J.D."/>
            <person name="Ullery H.E."/>
            <person name="Wilson R.J."/>
            <person name="Serrano M.G."/>
            <person name="Buck G."/>
            <person name="Lee V."/>
            <person name="Wang Y."/>
            <person name="Carvalho R."/>
            <person name="Voegtly L."/>
            <person name="Shi R."/>
            <person name="Duckworth R."/>
            <person name="Johnson A."/>
            <person name="Loviza R."/>
            <person name="Walstead R."/>
            <person name="Shah Z."/>
            <person name="Kiflezghi M."/>
            <person name="Wade K."/>
            <person name="Ball S.L."/>
            <person name="Bradley K.W."/>
            <person name="Asai D.J."/>
            <person name="Bowman C.A."/>
            <person name="Russell D.A."/>
            <person name="Pope W.H."/>
            <person name="Jacobs-Sera D."/>
            <person name="Hendrix R.W."/>
            <person name="Hatfull G.F."/>
        </authorList>
    </citation>
    <scope>NUCLEOTIDE SEQUENCE</scope>
</reference>
<protein>
    <submittedName>
        <fullName evidence="8">Protein kinase</fullName>
    </submittedName>
</protein>
<keyword evidence="4" id="KW-0067">ATP-binding</keyword>